<keyword evidence="5" id="KW-1185">Reference proteome</keyword>
<feature type="region of interest" description="Disordered" evidence="2">
    <location>
        <begin position="1"/>
        <end position="20"/>
    </location>
</feature>
<comment type="caution">
    <text evidence="4">The sequence shown here is derived from an EMBL/GenBank/DDBJ whole genome shotgun (WGS) entry which is preliminary data.</text>
</comment>
<evidence type="ECO:0000313" key="5">
    <source>
        <dbReference type="Proteomes" id="UP000474758"/>
    </source>
</evidence>
<dbReference type="InterPro" id="IPR016047">
    <property type="entry name" value="M23ase_b-sheet_dom"/>
</dbReference>
<dbReference type="EMBL" id="JAALFE010000003">
    <property type="protein sequence ID" value="NGQ90147.1"/>
    <property type="molecule type" value="Genomic_DNA"/>
</dbReference>
<dbReference type="PANTHER" id="PTHR21666:SF289">
    <property type="entry name" value="L-ALA--D-GLU ENDOPEPTIDASE"/>
    <property type="match status" value="1"/>
</dbReference>
<protein>
    <submittedName>
        <fullName evidence="4">Peptidoglycan DD-metalloendopeptidase family protein</fullName>
    </submittedName>
</protein>
<proteinExistence type="predicted"/>
<dbReference type="AlphaFoldDB" id="A0A6M1TQ41"/>
<dbReference type="CDD" id="cd12797">
    <property type="entry name" value="M23_peptidase"/>
    <property type="match status" value="1"/>
</dbReference>
<dbReference type="Pfam" id="PF01551">
    <property type="entry name" value="Peptidase_M23"/>
    <property type="match status" value="1"/>
</dbReference>
<evidence type="ECO:0000313" key="4">
    <source>
        <dbReference type="EMBL" id="NGQ90147.1"/>
    </source>
</evidence>
<accession>A0A6M1TQ41</accession>
<gene>
    <name evidence="4" type="ORF">G5V65_04505</name>
</gene>
<dbReference type="Proteomes" id="UP000474758">
    <property type="component" value="Unassembled WGS sequence"/>
</dbReference>
<evidence type="ECO:0000256" key="1">
    <source>
        <dbReference type="ARBA" id="ARBA00022729"/>
    </source>
</evidence>
<feature type="domain" description="M23ase beta-sheet core" evidence="3">
    <location>
        <begin position="176"/>
        <end position="273"/>
    </location>
</feature>
<dbReference type="SUPFAM" id="SSF51261">
    <property type="entry name" value="Duplicated hybrid motif"/>
    <property type="match status" value="1"/>
</dbReference>
<sequence>MHRHPQDDMPAQTAPPQDPVQRLARSLAGQADLYAALRHGLAPGEAMPDIPALIAACDPATAARLAAVDAGLLAAIARKATTGSAVPGADRLRADLAQVPTHPLFLPDPAASLTMALPTTGPRPDMPAFSDPAFDPWFAAHQAGGIRYGLGLYGENRTVYATPQFADAASPERRTIHLGIDVFAPAGTPVYAPLPGRVRHLTYNADPLDYGHTLILEHALNGTRFFTLYGHLAATLPGLHPTGRVEPGQIIAHLGDWPENGGWAPHIHFQIITDLLATDGNFFGVGHGGLMDVWSDISPDPNLLLRLPAASFKV</sequence>
<dbReference type="InterPro" id="IPR050570">
    <property type="entry name" value="Cell_wall_metabolism_enzyme"/>
</dbReference>
<organism evidence="4 5">
    <name type="scientific">Paragemmobacter kunshanensis</name>
    <dbReference type="NCBI Taxonomy" id="2583234"/>
    <lineage>
        <taxon>Bacteria</taxon>
        <taxon>Pseudomonadati</taxon>
        <taxon>Pseudomonadota</taxon>
        <taxon>Alphaproteobacteria</taxon>
        <taxon>Rhodobacterales</taxon>
        <taxon>Paracoccaceae</taxon>
        <taxon>Paragemmobacter</taxon>
    </lineage>
</organism>
<dbReference type="PANTHER" id="PTHR21666">
    <property type="entry name" value="PEPTIDASE-RELATED"/>
    <property type="match status" value="1"/>
</dbReference>
<dbReference type="GO" id="GO:0004222">
    <property type="term" value="F:metalloendopeptidase activity"/>
    <property type="evidence" value="ECO:0007669"/>
    <property type="project" value="TreeGrafter"/>
</dbReference>
<evidence type="ECO:0000259" key="3">
    <source>
        <dbReference type="Pfam" id="PF01551"/>
    </source>
</evidence>
<dbReference type="Gene3D" id="2.70.70.10">
    <property type="entry name" value="Glucose Permease (Domain IIA)"/>
    <property type="match status" value="1"/>
</dbReference>
<dbReference type="InterPro" id="IPR011055">
    <property type="entry name" value="Dup_hybrid_motif"/>
</dbReference>
<reference evidence="4 5" key="1">
    <citation type="submission" date="2020-02" db="EMBL/GenBank/DDBJ databases">
        <title>Rhodobacter translucens sp. nov., a novel bacterium isolated from activated sludge.</title>
        <authorList>
            <person name="Liu J."/>
        </authorList>
    </citation>
    <scope>NUCLEOTIDE SEQUENCE [LARGE SCALE GENOMIC DNA]</scope>
    <source>
        <strain evidence="4 5">HX-7-19</strain>
    </source>
</reference>
<evidence type="ECO:0000256" key="2">
    <source>
        <dbReference type="SAM" id="MobiDB-lite"/>
    </source>
</evidence>
<keyword evidence="1" id="KW-0732">Signal</keyword>
<name>A0A6M1TQ41_9RHOB</name>
<dbReference type="RefSeq" id="WP_165047390.1">
    <property type="nucleotide sequence ID" value="NZ_JAALFE010000003.1"/>
</dbReference>